<keyword evidence="2" id="KW-1185">Reference proteome</keyword>
<dbReference type="HOGENOM" id="CLU_3093210_0_0_1"/>
<dbReference type="EMBL" id="GL945492">
    <property type="protein sequence ID" value="EGN93467.1"/>
    <property type="molecule type" value="Genomic_DNA"/>
</dbReference>
<evidence type="ECO:0000313" key="1">
    <source>
        <dbReference type="EMBL" id="EGN93467.1"/>
    </source>
</evidence>
<dbReference type="Proteomes" id="UP000008063">
    <property type="component" value="Unassembled WGS sequence"/>
</dbReference>
<proteinExistence type="predicted"/>
<reference evidence="2" key="1">
    <citation type="journal article" date="2011" name="Science">
        <title>The plant cell wall-decomposing machinery underlies the functional diversity of forest fungi.</title>
        <authorList>
            <person name="Eastwood D.C."/>
            <person name="Floudas D."/>
            <person name="Binder M."/>
            <person name="Majcherczyk A."/>
            <person name="Schneider P."/>
            <person name="Aerts A."/>
            <person name="Asiegbu F.O."/>
            <person name="Baker S.E."/>
            <person name="Barry K."/>
            <person name="Bendiksby M."/>
            <person name="Blumentritt M."/>
            <person name="Coutinho P.M."/>
            <person name="Cullen D."/>
            <person name="de Vries R.P."/>
            <person name="Gathman A."/>
            <person name="Goodell B."/>
            <person name="Henrissat B."/>
            <person name="Ihrmark K."/>
            <person name="Kauserud H."/>
            <person name="Kohler A."/>
            <person name="LaButti K."/>
            <person name="Lapidus A."/>
            <person name="Lavin J.L."/>
            <person name="Lee Y.-H."/>
            <person name="Lindquist E."/>
            <person name="Lilly W."/>
            <person name="Lucas S."/>
            <person name="Morin E."/>
            <person name="Murat C."/>
            <person name="Oguiza J.A."/>
            <person name="Park J."/>
            <person name="Pisabarro A.G."/>
            <person name="Riley R."/>
            <person name="Rosling A."/>
            <person name="Salamov A."/>
            <person name="Schmidt O."/>
            <person name="Schmutz J."/>
            <person name="Skrede I."/>
            <person name="Stenlid J."/>
            <person name="Wiebenga A."/>
            <person name="Xie X."/>
            <person name="Kuees U."/>
            <person name="Hibbett D.S."/>
            <person name="Hoffmeister D."/>
            <person name="Hoegberg N."/>
            <person name="Martin F."/>
            <person name="Grigoriev I.V."/>
            <person name="Watkinson S.C."/>
        </authorList>
    </citation>
    <scope>NUCLEOTIDE SEQUENCE [LARGE SCALE GENOMIC DNA]</scope>
    <source>
        <strain evidence="2">strain S7.3</strain>
    </source>
</reference>
<sequence>VGQRKKHNKGFEGSSVARERGLPSICFFDSYIIVPPFEIHLCQDLGTSQFVY</sequence>
<evidence type="ECO:0000313" key="2">
    <source>
        <dbReference type="Proteomes" id="UP000008063"/>
    </source>
</evidence>
<gene>
    <name evidence="1" type="ORF">SERLA73DRAFT_63973</name>
</gene>
<accession>F8QE92</accession>
<protein>
    <submittedName>
        <fullName evidence="1">Uncharacterized protein</fullName>
    </submittedName>
</protein>
<organism evidence="2">
    <name type="scientific">Serpula lacrymans var. lacrymans (strain S7.3)</name>
    <name type="common">Dry rot fungus</name>
    <dbReference type="NCBI Taxonomy" id="936435"/>
    <lineage>
        <taxon>Eukaryota</taxon>
        <taxon>Fungi</taxon>
        <taxon>Dikarya</taxon>
        <taxon>Basidiomycota</taxon>
        <taxon>Agaricomycotina</taxon>
        <taxon>Agaricomycetes</taxon>
        <taxon>Agaricomycetidae</taxon>
        <taxon>Boletales</taxon>
        <taxon>Coniophorineae</taxon>
        <taxon>Serpulaceae</taxon>
        <taxon>Serpula</taxon>
    </lineage>
</organism>
<dbReference type="InParanoid" id="F8QE92"/>
<name>F8QE92_SERL3</name>
<dbReference type="AlphaFoldDB" id="F8QE92"/>
<feature type="non-terminal residue" evidence="1">
    <location>
        <position position="1"/>
    </location>
</feature>